<dbReference type="InterPro" id="IPR006158">
    <property type="entry name" value="Cobalamin-bd"/>
</dbReference>
<dbReference type="InterPro" id="IPR028991">
    <property type="entry name" value="KamE_N"/>
</dbReference>
<evidence type="ECO:0000259" key="1">
    <source>
        <dbReference type="PROSITE" id="PS51332"/>
    </source>
</evidence>
<protein>
    <submittedName>
        <fullName evidence="2">Cobalamin-dependent protein</fullName>
    </submittedName>
</protein>
<evidence type="ECO:0000313" key="2">
    <source>
        <dbReference type="EMBL" id="MBO8465072.1"/>
    </source>
</evidence>
<dbReference type="AlphaFoldDB" id="A0A9D9I3R5"/>
<dbReference type="Gene3D" id="3.40.50.280">
    <property type="entry name" value="Cobalamin-binding domain"/>
    <property type="match status" value="1"/>
</dbReference>
<dbReference type="GO" id="GO:0046872">
    <property type="term" value="F:metal ion binding"/>
    <property type="evidence" value="ECO:0007669"/>
    <property type="project" value="InterPro"/>
</dbReference>
<reference evidence="2" key="2">
    <citation type="journal article" date="2021" name="PeerJ">
        <title>Extensive microbial diversity within the chicken gut microbiome revealed by metagenomics and culture.</title>
        <authorList>
            <person name="Gilroy R."/>
            <person name="Ravi A."/>
            <person name="Getino M."/>
            <person name="Pursley I."/>
            <person name="Horton D.L."/>
            <person name="Alikhan N.F."/>
            <person name="Baker D."/>
            <person name="Gharbi K."/>
            <person name="Hall N."/>
            <person name="Watson M."/>
            <person name="Adriaenssens E.M."/>
            <person name="Foster-Nyarko E."/>
            <person name="Jarju S."/>
            <person name="Secka A."/>
            <person name="Antonio M."/>
            <person name="Oren A."/>
            <person name="Chaudhuri R.R."/>
            <person name="La Ragione R."/>
            <person name="Hildebrand F."/>
            <person name="Pallen M.J."/>
        </authorList>
    </citation>
    <scope>NUCLEOTIDE SEQUENCE</scope>
    <source>
        <strain evidence="2">10037</strain>
    </source>
</reference>
<reference evidence="2" key="1">
    <citation type="submission" date="2020-10" db="EMBL/GenBank/DDBJ databases">
        <authorList>
            <person name="Gilroy R."/>
        </authorList>
    </citation>
    <scope>NUCLEOTIDE SEQUENCE</scope>
    <source>
        <strain evidence="2">10037</strain>
    </source>
</reference>
<dbReference type="Proteomes" id="UP000823597">
    <property type="component" value="Unassembled WGS sequence"/>
</dbReference>
<evidence type="ECO:0000313" key="3">
    <source>
        <dbReference type="Proteomes" id="UP000823597"/>
    </source>
</evidence>
<dbReference type="Pfam" id="PF16554">
    <property type="entry name" value="OAM_dimer"/>
    <property type="match status" value="1"/>
</dbReference>
<proteinExistence type="predicted"/>
<dbReference type="Gene3D" id="3.30.30.60">
    <property type="entry name" value="D-lysine 5,6-aminomutase beta subunit KamE, N-terminal domain"/>
    <property type="match status" value="1"/>
</dbReference>
<dbReference type="InterPro" id="IPR036724">
    <property type="entry name" value="Cobalamin-bd_sf"/>
</dbReference>
<organism evidence="2 3">
    <name type="scientific">Candidatus Merdivivens pullistercoris</name>
    <dbReference type="NCBI Taxonomy" id="2840873"/>
    <lineage>
        <taxon>Bacteria</taxon>
        <taxon>Pseudomonadati</taxon>
        <taxon>Bacteroidota</taxon>
        <taxon>Bacteroidia</taxon>
        <taxon>Bacteroidales</taxon>
        <taxon>Muribaculaceae</taxon>
        <taxon>Muribaculaceae incertae sedis</taxon>
        <taxon>Candidatus Merdivivens</taxon>
    </lineage>
</organism>
<accession>A0A9D9I3R5</accession>
<dbReference type="Pfam" id="PF02310">
    <property type="entry name" value="B12-binding"/>
    <property type="match status" value="1"/>
</dbReference>
<dbReference type="SUPFAM" id="SSF117778">
    <property type="entry name" value="D-lysine 5,6-aminomutase beta subunit KamE, N-terminal domain"/>
    <property type="match status" value="1"/>
</dbReference>
<feature type="domain" description="B12-binding" evidence="1">
    <location>
        <begin position="120"/>
        <end position="259"/>
    </location>
</feature>
<comment type="caution">
    <text evidence="2">The sequence shown here is derived from an EMBL/GenBank/DDBJ whole genome shotgun (WGS) entry which is preliminary data.</text>
</comment>
<dbReference type="PROSITE" id="PS51332">
    <property type="entry name" value="B12_BINDING"/>
    <property type="match status" value="1"/>
</dbReference>
<dbReference type="GO" id="GO:0031419">
    <property type="term" value="F:cobalamin binding"/>
    <property type="evidence" value="ECO:0007669"/>
    <property type="project" value="InterPro"/>
</dbReference>
<dbReference type="CDD" id="cd02067">
    <property type="entry name" value="B12-binding"/>
    <property type="match status" value="1"/>
</dbReference>
<dbReference type="GO" id="GO:0046983">
    <property type="term" value="F:protein dimerization activity"/>
    <property type="evidence" value="ECO:0007669"/>
    <property type="project" value="InterPro"/>
</dbReference>
<dbReference type="SUPFAM" id="SSF52242">
    <property type="entry name" value="Cobalamin (vitamin B12)-binding domain"/>
    <property type="match status" value="1"/>
</dbReference>
<dbReference type="InterPro" id="IPR036843">
    <property type="entry name" value="KamE_N_sf"/>
</dbReference>
<gene>
    <name evidence="2" type="ORF">IAB93_03640</name>
</gene>
<dbReference type="EMBL" id="JADIME010000037">
    <property type="protein sequence ID" value="MBO8465072.1"/>
    <property type="molecule type" value="Genomic_DNA"/>
</dbReference>
<sequence length="269" mass="29936">MSGGLYSMQAKDFDKTLDLAKIKPYGDTMNDGKVQLSFTLPVPAGAEAVEAAKQLLRKMGLENPQVVFYRELTEGFTFFNCYGSCTHTVDYSSIYVPKVETSVMDMDETDRYIKENIGRKLVVVGASTGTDAHTVGIDAIMNMKGYAGHYGLERYEMFDAYNLGSQVPNDEFLAKAMELKADALLVSQTVTQKDIHIKNLTELVELMEAEGLRDRMLLICGGPRITHELAKELGYDAGFGMNTYADDVASFIAQEFVKRGMNRNNKDNH</sequence>
<name>A0A9D9I3R5_9BACT</name>